<keyword evidence="2" id="KW-1185">Reference proteome</keyword>
<feature type="transmembrane region" description="Helical" evidence="1">
    <location>
        <begin position="185"/>
        <end position="213"/>
    </location>
</feature>
<organism evidence="2 3">
    <name type="scientific">Ascaris lumbricoides</name>
    <name type="common">Giant roundworm</name>
    <dbReference type="NCBI Taxonomy" id="6252"/>
    <lineage>
        <taxon>Eukaryota</taxon>
        <taxon>Metazoa</taxon>
        <taxon>Ecdysozoa</taxon>
        <taxon>Nematoda</taxon>
        <taxon>Chromadorea</taxon>
        <taxon>Rhabditida</taxon>
        <taxon>Spirurina</taxon>
        <taxon>Ascaridomorpha</taxon>
        <taxon>Ascaridoidea</taxon>
        <taxon>Ascarididae</taxon>
        <taxon>Ascaris</taxon>
    </lineage>
</organism>
<dbReference type="WBParaSite" id="ALUE_0000910701-mRNA-1">
    <property type="protein sequence ID" value="ALUE_0000910701-mRNA-1"/>
    <property type="gene ID" value="ALUE_0000910701"/>
</dbReference>
<reference evidence="3" key="1">
    <citation type="submission" date="2017-02" db="UniProtKB">
        <authorList>
            <consortium name="WormBaseParasite"/>
        </authorList>
    </citation>
    <scope>IDENTIFICATION</scope>
</reference>
<dbReference type="AlphaFoldDB" id="A0A0M3HZH0"/>
<proteinExistence type="predicted"/>
<evidence type="ECO:0000313" key="3">
    <source>
        <dbReference type="WBParaSite" id="ALUE_0000910701-mRNA-1"/>
    </source>
</evidence>
<accession>A0A0M3HZH0</accession>
<name>A0A0M3HZH0_ASCLU</name>
<keyword evidence="1" id="KW-0472">Membrane</keyword>
<protein>
    <submittedName>
        <fullName evidence="3">G protein-coupled receptor</fullName>
    </submittedName>
</protein>
<keyword evidence="1" id="KW-1133">Transmembrane helix</keyword>
<feature type="transmembrane region" description="Helical" evidence="1">
    <location>
        <begin position="314"/>
        <end position="341"/>
    </location>
</feature>
<feature type="transmembrane region" description="Helical" evidence="1">
    <location>
        <begin position="81"/>
        <end position="102"/>
    </location>
</feature>
<evidence type="ECO:0000313" key="2">
    <source>
        <dbReference type="Proteomes" id="UP000036681"/>
    </source>
</evidence>
<dbReference type="Proteomes" id="UP000036681">
    <property type="component" value="Unplaced"/>
</dbReference>
<sequence>MIEHSFIKQKVTGSPHLSTTAIFFAEREDILEAMYFVSSLPPTMDIPIRASEIVTSSTLSSHFCASAFFHPYAWSIHVVEALTATLSLILNTGATIITYNAIPIPIPQRRVMAYMTINYGILAGFQLSRNIFLLFSLTNPCMVTISTVNCKLQEFPLVYCYIHAGALSLALSLQTTHSLREERRFLSWASSCSIWQSTLAIICMAATLLFTAFDNDNPNSLLTQCSVLMAIRERQLGFWLLSLLIVMHAIAAVVVNASAFIQLRHSNSERTLLSVSFKDVISLETSLWEIAFLLTGIFTVYQFVATYVCDQCLIVALELSFVVIPLFISFLHPLAIVWNVLPLRDAAVRVFPSLSSIVPEYAFIPPPPTGLLHNIHFGSGPPNTAYLGGGLEKPKIVLSSKRATEMKSASKLENPKMTRQMSY</sequence>
<evidence type="ECO:0000256" key="1">
    <source>
        <dbReference type="SAM" id="Phobius"/>
    </source>
</evidence>
<feature type="transmembrane region" description="Helical" evidence="1">
    <location>
        <begin position="287"/>
        <end position="308"/>
    </location>
</feature>
<keyword evidence="1" id="KW-0812">Transmembrane</keyword>
<feature type="transmembrane region" description="Helical" evidence="1">
    <location>
        <begin position="236"/>
        <end position="261"/>
    </location>
</feature>
<feature type="transmembrane region" description="Helical" evidence="1">
    <location>
        <begin position="114"/>
        <end position="135"/>
    </location>
</feature>